<evidence type="ECO:0000256" key="1">
    <source>
        <dbReference type="SAM" id="SignalP"/>
    </source>
</evidence>
<dbReference type="STRING" id="1810919.A0A3D8SJZ8"/>
<dbReference type="RefSeq" id="XP_026606174.1">
    <property type="nucleotide sequence ID" value="XM_026745308.1"/>
</dbReference>
<proteinExistence type="predicted"/>
<evidence type="ECO:0000313" key="2">
    <source>
        <dbReference type="EMBL" id="RDW86650.1"/>
    </source>
</evidence>
<feature type="signal peptide" evidence="1">
    <location>
        <begin position="1"/>
        <end position="17"/>
    </location>
</feature>
<evidence type="ECO:0000313" key="3">
    <source>
        <dbReference type="Proteomes" id="UP000256690"/>
    </source>
</evidence>
<feature type="chain" id="PRO_5017736345" evidence="1">
    <location>
        <begin position="18"/>
        <end position="170"/>
    </location>
</feature>
<dbReference type="OrthoDB" id="5835829at2759"/>
<reference evidence="2 3" key="1">
    <citation type="journal article" date="2018" name="IMA Fungus">
        <title>IMA Genome-F 9: Draft genome sequence of Annulohypoxylon stygium, Aspergillus mulundensis, Berkeleyomyces basicola (syn. Thielaviopsis basicola), Ceratocystis smalleyi, two Cercospora beticola strains, Coleophoma cylindrospora, Fusarium fracticaudum, Phialophora cf. hyalina, and Morchella septimelata.</title>
        <authorList>
            <person name="Wingfield B.D."/>
            <person name="Bills G.F."/>
            <person name="Dong Y."/>
            <person name="Huang W."/>
            <person name="Nel W.J."/>
            <person name="Swalarsk-Parry B.S."/>
            <person name="Vaghefi N."/>
            <person name="Wilken P.M."/>
            <person name="An Z."/>
            <person name="de Beer Z.W."/>
            <person name="De Vos L."/>
            <person name="Chen L."/>
            <person name="Duong T.A."/>
            <person name="Gao Y."/>
            <person name="Hammerbacher A."/>
            <person name="Kikkert J.R."/>
            <person name="Li Y."/>
            <person name="Li H."/>
            <person name="Li K."/>
            <person name="Li Q."/>
            <person name="Liu X."/>
            <person name="Ma X."/>
            <person name="Naidoo K."/>
            <person name="Pethybridge S.J."/>
            <person name="Sun J."/>
            <person name="Steenkamp E.T."/>
            <person name="van der Nest M.A."/>
            <person name="van Wyk S."/>
            <person name="Wingfield M.J."/>
            <person name="Xiong C."/>
            <person name="Yue Q."/>
            <person name="Zhang X."/>
        </authorList>
    </citation>
    <scope>NUCLEOTIDE SEQUENCE [LARGE SCALE GENOMIC DNA]</scope>
    <source>
        <strain evidence="2 3">DSM 5745</strain>
    </source>
</reference>
<keyword evidence="1" id="KW-0732">Signal</keyword>
<sequence length="170" mass="19031">MLLRIALSALSTALVASFVSFWLFEPEHKPNMPSTSGRKDTVLYLTDSSSGLSNSQIASASALLGSQPDIQLYWGSFANPPMEPQLRRLSDAARHKSADAKPIIFHLMGTASLMEVMYKTYPSFDAFITDYGLKGYDKMLQIVQNVLMPWTPEEYLALYEETGLIRLSLW</sequence>
<dbReference type="GeneID" id="38113662"/>
<gene>
    <name evidence="2" type="ORF">DSM5745_03292</name>
</gene>
<keyword evidence="3" id="KW-1185">Reference proteome</keyword>
<accession>A0A3D8SJZ8</accession>
<comment type="caution">
    <text evidence="2">The sequence shown here is derived from an EMBL/GenBank/DDBJ whole genome shotgun (WGS) entry which is preliminary data.</text>
</comment>
<organism evidence="2 3">
    <name type="scientific">Aspergillus mulundensis</name>
    <dbReference type="NCBI Taxonomy" id="1810919"/>
    <lineage>
        <taxon>Eukaryota</taxon>
        <taxon>Fungi</taxon>
        <taxon>Dikarya</taxon>
        <taxon>Ascomycota</taxon>
        <taxon>Pezizomycotina</taxon>
        <taxon>Eurotiomycetes</taxon>
        <taxon>Eurotiomycetidae</taxon>
        <taxon>Eurotiales</taxon>
        <taxon>Aspergillaceae</taxon>
        <taxon>Aspergillus</taxon>
        <taxon>Aspergillus subgen. Nidulantes</taxon>
    </lineage>
</organism>
<name>A0A3D8SJZ8_9EURO</name>
<protein>
    <submittedName>
        <fullName evidence="2">Uncharacterized protein</fullName>
    </submittedName>
</protein>
<dbReference type="EMBL" id="PVWQ01000003">
    <property type="protein sequence ID" value="RDW86650.1"/>
    <property type="molecule type" value="Genomic_DNA"/>
</dbReference>
<dbReference type="AlphaFoldDB" id="A0A3D8SJZ8"/>
<dbReference type="Proteomes" id="UP000256690">
    <property type="component" value="Unassembled WGS sequence"/>
</dbReference>